<dbReference type="OrthoDB" id="9798754at2"/>
<dbReference type="EMBL" id="QENQ01000001">
    <property type="protein sequence ID" value="PVX28103.1"/>
    <property type="molecule type" value="Genomic_DNA"/>
</dbReference>
<evidence type="ECO:0000256" key="1">
    <source>
        <dbReference type="SAM" id="MobiDB-lite"/>
    </source>
</evidence>
<keyword evidence="3" id="KW-0378">Hydrolase</keyword>
<dbReference type="GO" id="GO:0004519">
    <property type="term" value="F:endonuclease activity"/>
    <property type="evidence" value="ECO:0007669"/>
    <property type="project" value="UniProtKB-KW"/>
</dbReference>
<feature type="region of interest" description="Disordered" evidence="1">
    <location>
        <begin position="1"/>
        <end position="65"/>
    </location>
</feature>
<reference evidence="3 4" key="1">
    <citation type="submission" date="2018-05" db="EMBL/GenBank/DDBJ databases">
        <title>Description of Sphingomonas pokkalii sp nov, isolated from the rhizosphere of saline tolerant pokkali rice and its draft genome analysis.</title>
        <authorList>
            <person name="Menon R."/>
            <person name="Kumari S."/>
            <person name="Rameshkumar N."/>
        </authorList>
    </citation>
    <scope>NUCLEOTIDE SEQUENCE [LARGE SCALE GENOMIC DNA]</scope>
    <source>
        <strain evidence="3 4">L3B27</strain>
    </source>
</reference>
<name>A0A2U0S9Q3_9SPHN</name>
<evidence type="ECO:0000313" key="4">
    <source>
        <dbReference type="Proteomes" id="UP000245890"/>
    </source>
</evidence>
<keyword evidence="3" id="KW-0540">Nuclease</keyword>
<dbReference type="SUPFAM" id="SSF52980">
    <property type="entry name" value="Restriction endonuclease-like"/>
    <property type="match status" value="1"/>
</dbReference>
<protein>
    <submittedName>
        <fullName evidence="3">Endonuclease domain-containing protein</fullName>
    </submittedName>
</protein>
<evidence type="ECO:0000259" key="2">
    <source>
        <dbReference type="Pfam" id="PF04480"/>
    </source>
</evidence>
<dbReference type="PANTHER" id="PTHR38590:SF1">
    <property type="entry name" value="BLL0828 PROTEIN"/>
    <property type="match status" value="1"/>
</dbReference>
<dbReference type="Pfam" id="PF04480">
    <property type="entry name" value="DUF559"/>
    <property type="match status" value="1"/>
</dbReference>
<dbReference type="PANTHER" id="PTHR38590">
    <property type="entry name" value="BLL0828 PROTEIN"/>
    <property type="match status" value="1"/>
</dbReference>
<evidence type="ECO:0000313" key="3">
    <source>
        <dbReference type="EMBL" id="PVX28103.1"/>
    </source>
</evidence>
<proteinExistence type="predicted"/>
<dbReference type="Gene3D" id="3.40.960.10">
    <property type="entry name" value="VSR Endonuclease"/>
    <property type="match status" value="1"/>
</dbReference>
<organism evidence="3 4">
    <name type="scientific">Sphingomonas pokkalii</name>
    <dbReference type="NCBI Taxonomy" id="2175090"/>
    <lineage>
        <taxon>Bacteria</taxon>
        <taxon>Pseudomonadati</taxon>
        <taxon>Pseudomonadota</taxon>
        <taxon>Alphaproteobacteria</taxon>
        <taxon>Sphingomonadales</taxon>
        <taxon>Sphingomonadaceae</taxon>
        <taxon>Sphingomonas</taxon>
    </lineage>
</organism>
<keyword evidence="4" id="KW-1185">Reference proteome</keyword>
<dbReference type="Proteomes" id="UP000245890">
    <property type="component" value="Unassembled WGS sequence"/>
</dbReference>
<sequence>MEERGASENPSPPVGEGGARAAQQRGRVRGTRGDQKPRGNAAGLTKRQLLPSTTATRSRAHRRDAGPVERTLWAALRRALPHARFRRQVPMGVYHADFCSHGAKLIVEVDDATHAVRRDRDAVRTRFLNGEGYRVLRFWNNEVMTNLDGVLAEIARHVDAGGQA</sequence>
<dbReference type="CDD" id="cd01038">
    <property type="entry name" value="Endonuclease_DUF559"/>
    <property type="match status" value="1"/>
</dbReference>
<dbReference type="AlphaFoldDB" id="A0A2U0S9Q3"/>
<feature type="domain" description="DUF559" evidence="2">
    <location>
        <begin position="55"/>
        <end position="157"/>
    </location>
</feature>
<keyword evidence="3" id="KW-0255">Endonuclease</keyword>
<dbReference type="InterPro" id="IPR047216">
    <property type="entry name" value="Endonuclease_DUF559_bact"/>
</dbReference>
<dbReference type="InterPro" id="IPR007569">
    <property type="entry name" value="DUF559"/>
</dbReference>
<dbReference type="InterPro" id="IPR011335">
    <property type="entry name" value="Restrct_endonuc-II-like"/>
</dbReference>
<gene>
    <name evidence="3" type="ORF">DD559_01030</name>
</gene>
<accession>A0A2U0S9Q3</accession>
<comment type="caution">
    <text evidence="3">The sequence shown here is derived from an EMBL/GenBank/DDBJ whole genome shotgun (WGS) entry which is preliminary data.</text>
</comment>